<dbReference type="RefSeq" id="WP_229953895.1">
    <property type="nucleotide sequence ID" value="NZ_BAAAEM010000002.1"/>
</dbReference>
<dbReference type="Proteomes" id="UP001500713">
    <property type="component" value="Unassembled WGS sequence"/>
</dbReference>
<reference evidence="3 4" key="1">
    <citation type="journal article" date="2019" name="Int. J. Syst. Evol. Microbiol.">
        <title>The Global Catalogue of Microorganisms (GCM) 10K type strain sequencing project: providing services to taxonomists for standard genome sequencing and annotation.</title>
        <authorList>
            <consortium name="The Broad Institute Genomics Platform"/>
            <consortium name="The Broad Institute Genome Sequencing Center for Infectious Disease"/>
            <person name="Wu L."/>
            <person name="Ma J."/>
        </authorList>
    </citation>
    <scope>NUCLEOTIDE SEQUENCE [LARGE SCALE GENOMIC DNA]</scope>
    <source>
        <strain evidence="3 4">JCM 14162</strain>
    </source>
</reference>
<dbReference type="InterPro" id="IPR053145">
    <property type="entry name" value="AB_hydrolase_Est10"/>
</dbReference>
<name>A0ABN1A522_9SPHN</name>
<gene>
    <name evidence="3" type="ORF">GCM10009096_05710</name>
</gene>
<evidence type="ECO:0000313" key="4">
    <source>
        <dbReference type="Proteomes" id="UP001500713"/>
    </source>
</evidence>
<dbReference type="InterPro" id="IPR029058">
    <property type="entry name" value="AB_hydrolase_fold"/>
</dbReference>
<accession>A0ABN1A522</accession>
<dbReference type="SUPFAM" id="SSF53474">
    <property type="entry name" value="alpha/beta-Hydrolases"/>
    <property type="match status" value="1"/>
</dbReference>
<feature type="signal peptide" evidence="1">
    <location>
        <begin position="1"/>
        <end position="24"/>
    </location>
</feature>
<feature type="chain" id="PRO_5045154093" description="AB hydrolase-1 domain-containing protein" evidence="1">
    <location>
        <begin position="25"/>
        <end position="426"/>
    </location>
</feature>
<evidence type="ECO:0000259" key="2">
    <source>
        <dbReference type="Pfam" id="PF12697"/>
    </source>
</evidence>
<sequence>MKILSKACLVAATLFAMPGVQLYAQDRQSQANDCEVGIYRKDGTGFVVITKRENTFRYSFDNGEVGKIGTPDARVACMSGAVQVNRSDIWKKVPLVQTDTLINAGSVLLAGRLIEPLDASKQTPLVVFAHGSEPLGWIDRVRYPYMLAARGISVFVYDKRGTGLSQGKYSQNFPQLADDLVAAASEARRLAVGRFGRFGLIGVSQGGWIAPMAANRAKADFLGIGYGLAINMKEEDAAQVQKELRDVGYGDDVLRKAKRITDATAKVASTGYREGLGQLAEVQRLYGEEPWFEKVKGGYTGVLLSKSVDDLRENGIPQYDGLNVDWSHDPMAILRQVKIPQLWVLAEEDREAPVAETLDRLRELRENGQEVNIFMFPDTDHGMWEFEQDDNGSRQLTKIADGYFRLLADWAEDMLNDPYGRARIVR</sequence>
<organism evidence="3 4">
    <name type="scientific">Parasphingorhabdus litoris</name>
    <dbReference type="NCBI Taxonomy" id="394733"/>
    <lineage>
        <taxon>Bacteria</taxon>
        <taxon>Pseudomonadati</taxon>
        <taxon>Pseudomonadota</taxon>
        <taxon>Alphaproteobacteria</taxon>
        <taxon>Sphingomonadales</taxon>
        <taxon>Sphingomonadaceae</taxon>
        <taxon>Parasphingorhabdus</taxon>
    </lineage>
</organism>
<protein>
    <recommendedName>
        <fullName evidence="2">AB hydrolase-1 domain-containing protein</fullName>
    </recommendedName>
</protein>
<dbReference type="InterPro" id="IPR000073">
    <property type="entry name" value="AB_hydrolase_1"/>
</dbReference>
<evidence type="ECO:0000256" key="1">
    <source>
        <dbReference type="SAM" id="SignalP"/>
    </source>
</evidence>
<dbReference type="Gene3D" id="3.40.50.1820">
    <property type="entry name" value="alpha/beta hydrolase"/>
    <property type="match status" value="1"/>
</dbReference>
<keyword evidence="4" id="KW-1185">Reference proteome</keyword>
<dbReference type="EMBL" id="BAAAEM010000002">
    <property type="protein sequence ID" value="GAA0467742.1"/>
    <property type="molecule type" value="Genomic_DNA"/>
</dbReference>
<comment type="caution">
    <text evidence="3">The sequence shown here is derived from an EMBL/GenBank/DDBJ whole genome shotgun (WGS) entry which is preliminary data.</text>
</comment>
<dbReference type="Pfam" id="PF12697">
    <property type="entry name" value="Abhydrolase_6"/>
    <property type="match status" value="1"/>
</dbReference>
<evidence type="ECO:0000313" key="3">
    <source>
        <dbReference type="EMBL" id="GAA0467742.1"/>
    </source>
</evidence>
<dbReference type="PANTHER" id="PTHR43265">
    <property type="entry name" value="ESTERASE ESTD"/>
    <property type="match status" value="1"/>
</dbReference>
<feature type="domain" description="AB hydrolase-1" evidence="2">
    <location>
        <begin position="126"/>
        <end position="385"/>
    </location>
</feature>
<keyword evidence="1" id="KW-0732">Signal</keyword>
<proteinExistence type="predicted"/>
<dbReference type="PANTHER" id="PTHR43265:SF1">
    <property type="entry name" value="ESTERASE ESTD"/>
    <property type="match status" value="1"/>
</dbReference>